<keyword evidence="3" id="KW-0479">Metal-binding</keyword>
<keyword evidence="12" id="KW-1185">Reference proteome</keyword>
<evidence type="ECO:0000256" key="3">
    <source>
        <dbReference type="ARBA" id="ARBA00022723"/>
    </source>
</evidence>
<evidence type="ECO:0000256" key="9">
    <source>
        <dbReference type="RuleBase" id="RU367043"/>
    </source>
</evidence>
<evidence type="ECO:0000313" key="12">
    <source>
        <dbReference type="Proteomes" id="UP000095751"/>
    </source>
</evidence>
<keyword evidence="6 9" id="KW-0811">Translocation</keyword>
<dbReference type="FunCoup" id="A0A1E7FWV3">
    <property type="interactions" value="370"/>
</dbReference>
<dbReference type="KEGG" id="fcy:FRACYDRAFT_232799"/>
<dbReference type="InParanoid" id="A0A1E7FWV3"/>
<comment type="subcellular location">
    <subcellularLocation>
        <location evidence="9">Mitochondrion inner membrane</location>
        <topology evidence="9">Peripheral membrane protein</topology>
        <orientation evidence="9">Intermembrane side</orientation>
    </subcellularLocation>
</comment>
<comment type="function">
    <text evidence="9">Mitochondrial intermembrane chaperone that participates in the import and insertion of some multi-pass transmembrane proteins into the mitochondrial inner membrane. Also required for the transfer of beta-barrel precursors from the TOM complex to the sorting and assembly machinery (SAM complex) of the outer membrane. Acts as a chaperone-like protein that protects the hydrophobic precursors from aggregation and guide them through the mitochondrial intermembrane space.</text>
</comment>
<evidence type="ECO:0000256" key="1">
    <source>
        <dbReference type="ARBA" id="ARBA00006720"/>
    </source>
</evidence>
<protein>
    <recommendedName>
        <fullName evidence="9">Mitochondrial import inner membrane translocase subunit</fullName>
    </recommendedName>
</protein>
<evidence type="ECO:0000256" key="6">
    <source>
        <dbReference type="ARBA" id="ARBA00023010"/>
    </source>
</evidence>
<sequence>MNNFFGGGEEQKPQGPDPVFAAKTEMEMYTDLFNKIASECFQKCASRKHKEPDLSLGEMTCTDRCVSKYLEGQQLIGVVLQKANEQQAQQQAAMQSMQQNFN</sequence>
<dbReference type="GO" id="GO:0015031">
    <property type="term" value="P:protein transport"/>
    <property type="evidence" value="ECO:0007669"/>
    <property type="project" value="UniProtKB-KW"/>
</dbReference>
<dbReference type="Proteomes" id="UP000095751">
    <property type="component" value="Unassembled WGS sequence"/>
</dbReference>
<dbReference type="OrthoDB" id="274922at2759"/>
<evidence type="ECO:0000256" key="2">
    <source>
        <dbReference type="ARBA" id="ARBA00022448"/>
    </source>
</evidence>
<evidence type="ECO:0000256" key="4">
    <source>
        <dbReference type="ARBA" id="ARBA00022833"/>
    </source>
</evidence>
<name>A0A1E7FWV3_9STRA</name>
<evidence type="ECO:0000313" key="11">
    <source>
        <dbReference type="EMBL" id="OEU22641.1"/>
    </source>
</evidence>
<proteinExistence type="inferred from homology"/>
<evidence type="ECO:0000256" key="7">
    <source>
        <dbReference type="ARBA" id="ARBA00023128"/>
    </source>
</evidence>
<evidence type="ECO:0000259" key="10">
    <source>
        <dbReference type="Pfam" id="PF02953"/>
    </source>
</evidence>
<dbReference type="Pfam" id="PF02953">
    <property type="entry name" value="zf-Tim10_DDP"/>
    <property type="match status" value="1"/>
</dbReference>
<keyword evidence="9" id="KW-0999">Mitochondrion inner membrane</keyword>
<dbReference type="GO" id="GO:0046872">
    <property type="term" value="F:metal ion binding"/>
    <property type="evidence" value="ECO:0007669"/>
    <property type="project" value="UniProtKB-KW"/>
</dbReference>
<keyword evidence="4" id="KW-0862">Zinc</keyword>
<organism evidence="11 12">
    <name type="scientific">Fragilariopsis cylindrus CCMP1102</name>
    <dbReference type="NCBI Taxonomy" id="635003"/>
    <lineage>
        <taxon>Eukaryota</taxon>
        <taxon>Sar</taxon>
        <taxon>Stramenopiles</taxon>
        <taxon>Ochrophyta</taxon>
        <taxon>Bacillariophyta</taxon>
        <taxon>Bacillariophyceae</taxon>
        <taxon>Bacillariophycidae</taxon>
        <taxon>Bacillariales</taxon>
        <taxon>Bacillariaceae</taxon>
        <taxon>Fragilariopsis</taxon>
    </lineage>
</organism>
<evidence type="ECO:0000256" key="8">
    <source>
        <dbReference type="ARBA" id="ARBA00023157"/>
    </source>
</evidence>
<dbReference type="SUPFAM" id="SSF144122">
    <property type="entry name" value="Tim10-like"/>
    <property type="match status" value="1"/>
</dbReference>
<feature type="domain" description="Tim10-like" evidence="10">
    <location>
        <begin position="21"/>
        <end position="81"/>
    </location>
</feature>
<keyword evidence="5 9" id="KW-0653">Protein transport</keyword>
<keyword evidence="7 9" id="KW-0496">Mitochondrion</keyword>
<dbReference type="GO" id="GO:0005743">
    <property type="term" value="C:mitochondrial inner membrane"/>
    <property type="evidence" value="ECO:0007669"/>
    <property type="project" value="UniProtKB-SubCell"/>
</dbReference>
<dbReference type="EMBL" id="KV784353">
    <property type="protein sequence ID" value="OEU22641.1"/>
    <property type="molecule type" value="Genomic_DNA"/>
</dbReference>
<accession>A0A1E7FWV3</accession>
<dbReference type="GO" id="GO:0045039">
    <property type="term" value="P:protein insertion into mitochondrial inner membrane"/>
    <property type="evidence" value="ECO:0007669"/>
    <property type="project" value="TreeGrafter"/>
</dbReference>
<dbReference type="InterPro" id="IPR035427">
    <property type="entry name" value="Tim10-like_dom_sf"/>
</dbReference>
<comment type="domain">
    <text evidence="9">The twin CX3C motif contains 4 conserved Cys residues that form 2 disulfide bonds in the mitochondrial intermembrane space.</text>
</comment>
<keyword evidence="2 9" id="KW-0813">Transport</keyword>
<comment type="subunit">
    <text evidence="9">Heterohexamer.</text>
</comment>
<dbReference type="Gene3D" id="1.10.287.810">
    <property type="entry name" value="Mitochondrial import inner membrane translocase subunit tim13 like domains"/>
    <property type="match status" value="1"/>
</dbReference>
<dbReference type="PANTHER" id="PTHR11038:SF16">
    <property type="entry name" value="MITOCHONDRIAL IMPORT INNER MEMBRANE TRANSLOCASE SUBUNIT TIM10"/>
    <property type="match status" value="1"/>
</dbReference>
<keyword evidence="9" id="KW-0143">Chaperone</keyword>
<dbReference type="AlphaFoldDB" id="A0A1E7FWV3"/>
<dbReference type="InterPro" id="IPR004217">
    <property type="entry name" value="Tim10-like"/>
</dbReference>
<evidence type="ECO:0000256" key="5">
    <source>
        <dbReference type="ARBA" id="ARBA00022927"/>
    </source>
</evidence>
<comment type="similarity">
    <text evidence="1 9">Belongs to the small Tim family.</text>
</comment>
<reference evidence="11 12" key="1">
    <citation type="submission" date="2016-09" db="EMBL/GenBank/DDBJ databases">
        <title>Extensive genetic diversity and differential bi-allelic expression allows diatom success in the polar Southern Ocean.</title>
        <authorList>
            <consortium name="DOE Joint Genome Institute"/>
            <person name="Mock T."/>
            <person name="Otillar R.P."/>
            <person name="Strauss J."/>
            <person name="Dupont C."/>
            <person name="Frickenhaus S."/>
            <person name="Maumus F."/>
            <person name="Mcmullan M."/>
            <person name="Sanges R."/>
            <person name="Schmutz J."/>
            <person name="Toseland A."/>
            <person name="Valas R."/>
            <person name="Veluchamy A."/>
            <person name="Ward B.J."/>
            <person name="Allen A."/>
            <person name="Barry K."/>
            <person name="Falciatore A."/>
            <person name="Ferrante M."/>
            <person name="Fortunato A.E."/>
            <person name="Gloeckner G."/>
            <person name="Gruber A."/>
            <person name="Hipkin R."/>
            <person name="Janech M."/>
            <person name="Kroth P."/>
            <person name="Leese F."/>
            <person name="Lindquist E."/>
            <person name="Lyon B.R."/>
            <person name="Martin J."/>
            <person name="Mayer C."/>
            <person name="Parker M."/>
            <person name="Quesneville H."/>
            <person name="Raymond J."/>
            <person name="Uhlig C."/>
            <person name="Valentin K.U."/>
            <person name="Worden A.Z."/>
            <person name="Armbrust E.V."/>
            <person name="Bowler C."/>
            <person name="Green B."/>
            <person name="Moulton V."/>
            <person name="Van Oosterhout C."/>
            <person name="Grigoriev I."/>
        </authorList>
    </citation>
    <scope>NUCLEOTIDE SEQUENCE [LARGE SCALE GENOMIC DNA]</scope>
    <source>
        <strain evidence="11 12">CCMP1102</strain>
    </source>
</reference>
<dbReference type="PANTHER" id="PTHR11038">
    <property type="entry name" value="MITOCHONDRIAL IMPORT INNER MEMBRANE TRANSLOCASE SUBUNIT TIM10"/>
    <property type="match status" value="1"/>
</dbReference>
<keyword evidence="8 9" id="KW-1015">Disulfide bond</keyword>
<gene>
    <name evidence="11" type="ORF">FRACYDRAFT_232799</name>
</gene>
<keyword evidence="9" id="KW-0472">Membrane</keyword>